<dbReference type="OrthoDB" id="10055808at2759"/>
<comment type="similarity">
    <text evidence="3">Belongs to the TRAP-delta family.</text>
</comment>
<evidence type="ECO:0000313" key="17">
    <source>
        <dbReference type="Proteomes" id="UP000728185"/>
    </source>
</evidence>
<keyword evidence="6" id="KW-1017">Isopeptide bond</keyword>
<evidence type="ECO:0000256" key="15">
    <source>
        <dbReference type="SAM" id="SignalP"/>
    </source>
</evidence>
<dbReference type="PANTHER" id="PTHR12731">
    <property type="entry name" value="TRANSLOCON-ASSOCIATED PROTEIN, DELTA SUBUNIT"/>
    <property type="match status" value="1"/>
</dbReference>
<dbReference type="EMBL" id="LUCM01011144">
    <property type="protein sequence ID" value="KAA0184372.1"/>
    <property type="molecule type" value="Genomic_DNA"/>
</dbReference>
<protein>
    <recommendedName>
        <fullName evidence="5">Translocon-associated protein subunit delta</fullName>
    </recommendedName>
    <alternativeName>
        <fullName evidence="14">Signal sequence receptor subunit delta</fullName>
    </alternativeName>
</protein>
<comment type="caution">
    <text evidence="16">The sequence shown here is derived from an EMBL/GenBank/DDBJ whole genome shotgun (WGS) entry which is preliminary data.</text>
</comment>
<dbReference type="InterPro" id="IPR008855">
    <property type="entry name" value="TRAP-delta"/>
</dbReference>
<evidence type="ECO:0000256" key="13">
    <source>
        <dbReference type="ARBA" id="ARBA00023157"/>
    </source>
</evidence>
<keyword evidence="7" id="KW-0812">Transmembrane</keyword>
<sequence>MSEFLLICVFTFLVAQGEFGNSAHYFSAHCCDEFDTKSVTYTSKESVLAIKTLVIVEGEAKCKGIGSSNLYAELNGLLQPVNRNIETDNFQVTFAFEHKAFPKGDYSVRFFNEEGAQAYRRAVRSGEPTGSVKTVFTVNLRHKVQLPFLIIMRQRELRLHLGFIRKLLLYSQSAS</sequence>
<keyword evidence="17" id="KW-1185">Reference proteome</keyword>
<evidence type="ECO:0000256" key="2">
    <source>
        <dbReference type="ARBA" id="ARBA00004115"/>
    </source>
</evidence>
<evidence type="ECO:0000256" key="12">
    <source>
        <dbReference type="ARBA" id="ARBA00023136"/>
    </source>
</evidence>
<keyword evidence="10" id="KW-0832">Ubl conjugation</keyword>
<keyword evidence="13" id="KW-1015">Disulfide bond</keyword>
<keyword evidence="12" id="KW-0472">Membrane</keyword>
<dbReference type="AlphaFoldDB" id="A0A8E0VF68"/>
<evidence type="ECO:0000256" key="3">
    <source>
        <dbReference type="ARBA" id="ARBA00009294"/>
    </source>
</evidence>
<evidence type="ECO:0000256" key="9">
    <source>
        <dbReference type="ARBA" id="ARBA00022824"/>
    </source>
</evidence>
<proteinExistence type="inferred from homology"/>
<evidence type="ECO:0000256" key="4">
    <source>
        <dbReference type="ARBA" id="ARBA00011819"/>
    </source>
</evidence>
<organism evidence="16 17">
    <name type="scientific">Fasciolopsis buskii</name>
    <dbReference type="NCBI Taxonomy" id="27845"/>
    <lineage>
        <taxon>Eukaryota</taxon>
        <taxon>Metazoa</taxon>
        <taxon>Spiralia</taxon>
        <taxon>Lophotrochozoa</taxon>
        <taxon>Platyhelminthes</taxon>
        <taxon>Trematoda</taxon>
        <taxon>Digenea</taxon>
        <taxon>Plagiorchiida</taxon>
        <taxon>Echinostomata</taxon>
        <taxon>Echinostomatoidea</taxon>
        <taxon>Fasciolidae</taxon>
        <taxon>Fasciolopsis</taxon>
    </lineage>
</organism>
<dbReference type="Proteomes" id="UP000728185">
    <property type="component" value="Unassembled WGS sequence"/>
</dbReference>
<accession>A0A8E0VF68</accession>
<feature type="signal peptide" evidence="15">
    <location>
        <begin position="1"/>
        <end position="17"/>
    </location>
</feature>
<evidence type="ECO:0000256" key="10">
    <source>
        <dbReference type="ARBA" id="ARBA00022843"/>
    </source>
</evidence>
<evidence type="ECO:0000256" key="7">
    <source>
        <dbReference type="ARBA" id="ARBA00022692"/>
    </source>
</evidence>
<keyword evidence="8 15" id="KW-0732">Signal</keyword>
<reference evidence="16" key="1">
    <citation type="submission" date="2019-05" db="EMBL/GenBank/DDBJ databases">
        <title>Annotation for the trematode Fasciolopsis buski.</title>
        <authorList>
            <person name="Choi Y.-J."/>
        </authorList>
    </citation>
    <scope>NUCLEOTIDE SEQUENCE</scope>
    <source>
        <strain evidence="16">HT</strain>
        <tissue evidence="16">Whole worm</tissue>
    </source>
</reference>
<dbReference type="PANTHER" id="PTHR12731:SF1">
    <property type="entry name" value="TRANSLOCON-ASSOCIATED PROTEIN SUBUNIT DELTA"/>
    <property type="match status" value="1"/>
</dbReference>
<comment type="function">
    <text evidence="1">TRAP proteins are part of a complex whose function is to bind calcium to the ER membrane and thereby regulate the retention of ER resident proteins.</text>
</comment>
<evidence type="ECO:0000256" key="6">
    <source>
        <dbReference type="ARBA" id="ARBA00022499"/>
    </source>
</evidence>
<keyword evidence="11" id="KW-1133">Transmembrane helix</keyword>
<dbReference type="Pfam" id="PF05404">
    <property type="entry name" value="TRAP-delta"/>
    <property type="match status" value="1"/>
</dbReference>
<evidence type="ECO:0000256" key="11">
    <source>
        <dbReference type="ARBA" id="ARBA00022989"/>
    </source>
</evidence>
<evidence type="ECO:0000313" key="16">
    <source>
        <dbReference type="EMBL" id="KAA0184372.1"/>
    </source>
</evidence>
<feature type="chain" id="PRO_5034169715" description="Translocon-associated protein subunit delta" evidence="15">
    <location>
        <begin position="18"/>
        <end position="175"/>
    </location>
</feature>
<comment type="subcellular location">
    <subcellularLocation>
        <location evidence="2">Endoplasmic reticulum membrane</location>
        <topology evidence="2">Single-pass type I membrane protein</topology>
    </subcellularLocation>
</comment>
<evidence type="ECO:0000256" key="8">
    <source>
        <dbReference type="ARBA" id="ARBA00022729"/>
    </source>
</evidence>
<name>A0A8E0VF68_9TREM</name>
<keyword evidence="9" id="KW-0256">Endoplasmic reticulum</keyword>
<gene>
    <name evidence="16" type="ORF">FBUS_03891</name>
</gene>
<evidence type="ECO:0000256" key="14">
    <source>
        <dbReference type="ARBA" id="ARBA00031791"/>
    </source>
</evidence>
<comment type="subunit">
    <text evidence="4">Heterotetramer of TRAP-alpha, TRAP-beta, TRAP-delta and TRAP-gamma.</text>
</comment>
<dbReference type="GO" id="GO:0005789">
    <property type="term" value="C:endoplasmic reticulum membrane"/>
    <property type="evidence" value="ECO:0007669"/>
    <property type="project" value="UniProtKB-SubCell"/>
</dbReference>
<evidence type="ECO:0000256" key="1">
    <source>
        <dbReference type="ARBA" id="ARBA00002838"/>
    </source>
</evidence>
<evidence type="ECO:0000256" key="5">
    <source>
        <dbReference type="ARBA" id="ARBA00014387"/>
    </source>
</evidence>